<dbReference type="Proteomes" id="UP000183685">
    <property type="component" value="Unassembled WGS sequence"/>
</dbReference>
<sequence length="72" mass="8134">MTTTQKIGIWGCLIVGLIMVVGTYLRYGTDDLMRYAGGVSLLMFAFAFWLFKKNADMMKDIGKDDKQDDKGE</sequence>
<accession>A0A1G7C0U3</accession>
<dbReference type="OrthoDB" id="9910127at2"/>
<gene>
    <name evidence="2" type="ORF">SAMN04488071_2612</name>
</gene>
<feature type="transmembrane region" description="Helical" evidence="1">
    <location>
        <begin position="7"/>
        <end position="27"/>
    </location>
</feature>
<keyword evidence="1" id="KW-0472">Membrane</keyword>
<evidence type="ECO:0000256" key="1">
    <source>
        <dbReference type="SAM" id="Phobius"/>
    </source>
</evidence>
<keyword evidence="3" id="KW-1185">Reference proteome</keyword>
<dbReference type="STRING" id="637679.GCA_001550055_03310"/>
<reference evidence="2 3" key="1">
    <citation type="submission" date="2016-10" db="EMBL/GenBank/DDBJ databases">
        <authorList>
            <person name="de Groot N.N."/>
        </authorList>
    </citation>
    <scope>NUCLEOTIDE SEQUENCE [LARGE SCALE GENOMIC DNA]</scope>
    <source>
        <strain evidence="2 3">CGMCC 1.9109</strain>
    </source>
</reference>
<evidence type="ECO:0000313" key="2">
    <source>
        <dbReference type="EMBL" id="SDE32941.1"/>
    </source>
</evidence>
<dbReference type="AlphaFoldDB" id="A0A1G7C0U3"/>
<proteinExistence type="predicted"/>
<keyword evidence="1" id="KW-1133">Transmembrane helix</keyword>
<organism evidence="2 3">
    <name type="scientific">Kordiimonas lacus</name>
    <dbReference type="NCBI Taxonomy" id="637679"/>
    <lineage>
        <taxon>Bacteria</taxon>
        <taxon>Pseudomonadati</taxon>
        <taxon>Pseudomonadota</taxon>
        <taxon>Alphaproteobacteria</taxon>
        <taxon>Kordiimonadales</taxon>
        <taxon>Kordiimonadaceae</taxon>
        <taxon>Kordiimonas</taxon>
    </lineage>
</organism>
<evidence type="ECO:0000313" key="3">
    <source>
        <dbReference type="Proteomes" id="UP000183685"/>
    </source>
</evidence>
<dbReference type="RefSeq" id="WP_068307040.1">
    <property type="nucleotide sequence ID" value="NZ_DAIOMO010000001.1"/>
</dbReference>
<protein>
    <submittedName>
        <fullName evidence="2">Uncharacterized protein</fullName>
    </submittedName>
</protein>
<feature type="transmembrane region" description="Helical" evidence="1">
    <location>
        <begin position="33"/>
        <end position="51"/>
    </location>
</feature>
<name>A0A1G7C0U3_9PROT</name>
<dbReference type="EMBL" id="FNAK01000006">
    <property type="protein sequence ID" value="SDE32941.1"/>
    <property type="molecule type" value="Genomic_DNA"/>
</dbReference>
<keyword evidence="1" id="KW-0812">Transmembrane</keyword>